<evidence type="ECO:0000256" key="7">
    <source>
        <dbReference type="ARBA" id="ARBA00048679"/>
    </source>
</evidence>
<keyword evidence="3 9" id="KW-0547">Nucleotide-binding</keyword>
<evidence type="ECO:0000256" key="9">
    <source>
        <dbReference type="PIRSR" id="PIRSR630616-2"/>
    </source>
</evidence>
<dbReference type="Pfam" id="PF00069">
    <property type="entry name" value="Pkinase"/>
    <property type="match status" value="1"/>
</dbReference>
<evidence type="ECO:0000259" key="15">
    <source>
        <dbReference type="PROSITE" id="PS50011"/>
    </source>
</evidence>
<dbReference type="PROSITE" id="PS00107">
    <property type="entry name" value="PROTEIN_KINASE_ATP"/>
    <property type="match status" value="1"/>
</dbReference>
<gene>
    <name evidence="16" type="ORF">EB796_023062</name>
</gene>
<comment type="catalytic activity">
    <reaction evidence="7 13">
        <text>L-seryl-[protein] + ATP = O-phospho-L-seryl-[protein] + ADP + H(+)</text>
        <dbReference type="Rhea" id="RHEA:17989"/>
        <dbReference type="Rhea" id="RHEA-COMP:9863"/>
        <dbReference type="Rhea" id="RHEA-COMP:11604"/>
        <dbReference type="ChEBI" id="CHEBI:15378"/>
        <dbReference type="ChEBI" id="CHEBI:29999"/>
        <dbReference type="ChEBI" id="CHEBI:30616"/>
        <dbReference type="ChEBI" id="CHEBI:83421"/>
        <dbReference type="ChEBI" id="CHEBI:456216"/>
        <dbReference type="EC" id="2.7.11.1"/>
    </reaction>
</comment>
<evidence type="ECO:0000256" key="6">
    <source>
        <dbReference type="ARBA" id="ARBA00047899"/>
    </source>
</evidence>
<feature type="domain" description="Protein kinase" evidence="15">
    <location>
        <begin position="53"/>
        <end position="303"/>
    </location>
</feature>
<evidence type="ECO:0000313" key="17">
    <source>
        <dbReference type="Proteomes" id="UP000593567"/>
    </source>
</evidence>
<feature type="region of interest" description="Disordered" evidence="14">
    <location>
        <begin position="310"/>
        <end position="361"/>
    </location>
</feature>
<dbReference type="CDD" id="cd14007">
    <property type="entry name" value="STKc_Aurora"/>
    <property type="match status" value="1"/>
</dbReference>
<evidence type="ECO:0000256" key="8">
    <source>
        <dbReference type="PIRSR" id="PIRSR630616-1"/>
    </source>
</evidence>
<dbReference type="EMBL" id="VXIV02003289">
    <property type="protein sequence ID" value="KAF6018627.1"/>
    <property type="molecule type" value="Genomic_DNA"/>
</dbReference>
<evidence type="ECO:0000256" key="3">
    <source>
        <dbReference type="ARBA" id="ARBA00022741"/>
    </source>
</evidence>
<dbReference type="InterPro" id="IPR017441">
    <property type="entry name" value="Protein_kinase_ATP_BS"/>
</dbReference>
<keyword evidence="1 12" id="KW-0723">Serine/threonine-protein kinase</keyword>
<dbReference type="PROSITE" id="PS00108">
    <property type="entry name" value="PROTEIN_KINASE_ST"/>
    <property type="match status" value="1"/>
</dbReference>
<name>A0A7J7IYJ2_BUGNE</name>
<dbReference type="GO" id="GO:0005524">
    <property type="term" value="F:ATP binding"/>
    <property type="evidence" value="ECO:0007669"/>
    <property type="project" value="UniProtKB-UniRule"/>
</dbReference>
<evidence type="ECO:0000313" key="16">
    <source>
        <dbReference type="EMBL" id="KAF6018627.1"/>
    </source>
</evidence>
<dbReference type="PROSITE" id="PS50011">
    <property type="entry name" value="PROTEIN_KINASE_DOM"/>
    <property type="match status" value="1"/>
</dbReference>
<dbReference type="GO" id="GO:0004674">
    <property type="term" value="F:protein serine/threonine kinase activity"/>
    <property type="evidence" value="ECO:0007669"/>
    <property type="project" value="UniProtKB-KW"/>
</dbReference>
<comment type="catalytic activity">
    <reaction evidence="6 13">
        <text>L-threonyl-[protein] + ATP = O-phospho-L-threonyl-[protein] + ADP + H(+)</text>
        <dbReference type="Rhea" id="RHEA:46608"/>
        <dbReference type="Rhea" id="RHEA-COMP:11060"/>
        <dbReference type="Rhea" id="RHEA-COMP:11605"/>
        <dbReference type="ChEBI" id="CHEBI:15378"/>
        <dbReference type="ChEBI" id="CHEBI:30013"/>
        <dbReference type="ChEBI" id="CHEBI:30616"/>
        <dbReference type="ChEBI" id="CHEBI:61977"/>
        <dbReference type="ChEBI" id="CHEBI:456216"/>
        <dbReference type="EC" id="2.7.11.1"/>
    </reaction>
</comment>
<dbReference type="AlphaFoldDB" id="A0A7J7IYJ2"/>
<comment type="similarity">
    <text evidence="13">Belongs to the protein kinase superfamily. Ser/Thr protein kinase family. Aurora subfamily.</text>
</comment>
<dbReference type="InterPro" id="IPR008271">
    <property type="entry name" value="Ser/Thr_kinase_AS"/>
</dbReference>
<dbReference type="InterPro" id="IPR030616">
    <property type="entry name" value="Aur-like"/>
</dbReference>
<keyword evidence="2 13" id="KW-0808">Transferase</keyword>
<comment type="caution">
    <text evidence="16">The sequence shown here is derived from an EMBL/GenBank/DDBJ whole genome shotgun (WGS) entry which is preliminary data.</text>
</comment>
<reference evidence="16" key="1">
    <citation type="submission" date="2020-06" db="EMBL/GenBank/DDBJ databases">
        <title>Draft genome of Bugula neritina, a colonial animal packing powerful symbionts and potential medicines.</title>
        <authorList>
            <person name="Rayko M."/>
        </authorList>
    </citation>
    <scope>NUCLEOTIDE SEQUENCE [LARGE SCALE GENOMIC DNA]</scope>
    <source>
        <strain evidence="16">Kwan_BN1</strain>
    </source>
</reference>
<dbReference type="EC" id="2.7.11.1" evidence="13"/>
<keyword evidence="5 9" id="KW-0067">ATP-binding</keyword>
<evidence type="ECO:0000256" key="4">
    <source>
        <dbReference type="ARBA" id="ARBA00022777"/>
    </source>
</evidence>
<dbReference type="FunFam" id="3.30.200.20:FF:000042">
    <property type="entry name" value="Aurora kinase A"/>
    <property type="match status" value="1"/>
</dbReference>
<dbReference type="Gene3D" id="1.10.510.10">
    <property type="entry name" value="Transferase(Phosphotransferase) domain 1"/>
    <property type="match status" value="1"/>
</dbReference>
<accession>A0A7J7IYJ2</accession>
<feature type="active site" description="Proton acceptor" evidence="8">
    <location>
        <position position="176"/>
    </location>
</feature>
<feature type="region of interest" description="Disordered" evidence="14">
    <location>
        <begin position="1"/>
        <end position="43"/>
    </location>
</feature>
<dbReference type="FunFam" id="1.10.510.10:FF:000235">
    <property type="entry name" value="Serine/threonine-protein kinase ark1"/>
    <property type="match status" value="1"/>
</dbReference>
<dbReference type="InterPro" id="IPR000719">
    <property type="entry name" value="Prot_kinase_dom"/>
</dbReference>
<organism evidence="16 17">
    <name type="scientific">Bugula neritina</name>
    <name type="common">Brown bryozoan</name>
    <name type="synonym">Sertularia neritina</name>
    <dbReference type="NCBI Taxonomy" id="10212"/>
    <lineage>
        <taxon>Eukaryota</taxon>
        <taxon>Metazoa</taxon>
        <taxon>Spiralia</taxon>
        <taxon>Lophotrochozoa</taxon>
        <taxon>Bryozoa</taxon>
        <taxon>Gymnolaemata</taxon>
        <taxon>Cheilostomatida</taxon>
        <taxon>Flustrina</taxon>
        <taxon>Buguloidea</taxon>
        <taxon>Bugulidae</taxon>
        <taxon>Bugula</taxon>
    </lineage>
</organism>
<dbReference type="SMART" id="SM00220">
    <property type="entry name" value="S_TKc"/>
    <property type="match status" value="1"/>
</dbReference>
<proteinExistence type="inferred from homology"/>
<keyword evidence="4 13" id="KW-0418">Kinase</keyword>
<evidence type="ECO:0000256" key="5">
    <source>
        <dbReference type="ARBA" id="ARBA00022840"/>
    </source>
</evidence>
<keyword evidence="17" id="KW-1185">Reference proteome</keyword>
<evidence type="ECO:0000256" key="1">
    <source>
        <dbReference type="ARBA" id="ARBA00022527"/>
    </source>
</evidence>
<evidence type="ECO:0000256" key="2">
    <source>
        <dbReference type="ARBA" id="ARBA00022679"/>
    </source>
</evidence>
<evidence type="ECO:0000256" key="13">
    <source>
        <dbReference type="RuleBase" id="RU367134"/>
    </source>
</evidence>
<dbReference type="Proteomes" id="UP000593567">
    <property type="component" value="Unassembled WGS sequence"/>
</dbReference>
<feature type="compositionally biased region" description="Polar residues" evidence="14">
    <location>
        <begin position="11"/>
        <end position="22"/>
    </location>
</feature>
<dbReference type="PANTHER" id="PTHR24350">
    <property type="entry name" value="SERINE/THREONINE-PROTEIN KINASE IAL-RELATED"/>
    <property type="match status" value="1"/>
</dbReference>
<feature type="binding site" evidence="9 11">
    <location>
        <position position="82"/>
    </location>
    <ligand>
        <name>ATP</name>
        <dbReference type="ChEBI" id="CHEBI:30616"/>
    </ligand>
</feature>
<dbReference type="SUPFAM" id="SSF56112">
    <property type="entry name" value="Protein kinase-like (PK-like)"/>
    <property type="match status" value="1"/>
</dbReference>
<feature type="binding site" evidence="9">
    <location>
        <position position="194"/>
    </location>
    <ligand>
        <name>ATP</name>
        <dbReference type="ChEBI" id="CHEBI:30616"/>
    </ligand>
</feature>
<sequence>MSAAEDPKTTHAASSNDASASCPTDLKASAVQNSNDKELPKKSQRKRWQLEDFEIGKVLGEGRTGSVYLAREKQSQYIVALKVMRKKNLEELGCVEQLRREIEIQSHLRHRHILRLYGYFYDNERVYLVLEYANGGELYARLKKLGKFDEPTSAKYVKQIASALEHLHLKNVIHRDIKPENIVIGTFGDIKVADFGWCVHAPSSRRETFCGTLDYLPPEMVQGNTHDSSVDVWCLGVLLYEFLTGKPPFWNEAEAETYKKIVRGNLEFPPYLSEGAKDLVQKLLHRDPQQRYRILAVKCHPWIVEHCGPPADSHPKSNTSKDTKANLQPLGKENKPATECITRPGEVVENLTPASSSDSSR</sequence>
<evidence type="ECO:0000256" key="12">
    <source>
        <dbReference type="RuleBase" id="RU000304"/>
    </source>
</evidence>
<feature type="cross-link" description="Glycyl lysine isopeptide (Lys-Gly) (interchain with G-Cter in SUMO2)" evidence="10">
    <location>
        <position position="178"/>
    </location>
</feature>
<evidence type="ECO:0000256" key="14">
    <source>
        <dbReference type="SAM" id="MobiDB-lite"/>
    </source>
</evidence>
<protein>
    <recommendedName>
        <fullName evidence="13">Aurora kinase</fullName>
        <ecNumber evidence="13">2.7.11.1</ecNumber>
    </recommendedName>
</protein>
<feature type="binding site" evidence="9">
    <location>
        <begin position="131"/>
        <end position="133"/>
    </location>
    <ligand>
        <name>ATP</name>
        <dbReference type="ChEBI" id="CHEBI:30616"/>
    </ligand>
</feature>
<evidence type="ECO:0000256" key="10">
    <source>
        <dbReference type="PIRSR" id="PIRSR630616-3"/>
    </source>
</evidence>
<feature type="compositionally biased region" description="Basic and acidic residues" evidence="14">
    <location>
        <begin position="313"/>
        <end position="324"/>
    </location>
</feature>
<dbReference type="InterPro" id="IPR011009">
    <property type="entry name" value="Kinase-like_dom_sf"/>
</dbReference>
<feature type="binding site" evidence="9">
    <location>
        <begin position="180"/>
        <end position="181"/>
    </location>
    <ligand>
        <name>ATP</name>
        <dbReference type="ChEBI" id="CHEBI:30616"/>
    </ligand>
</feature>
<evidence type="ECO:0000256" key="11">
    <source>
        <dbReference type="PROSITE-ProRule" id="PRU10141"/>
    </source>
</evidence>
<dbReference type="OrthoDB" id="377346at2759"/>
<feature type="compositionally biased region" description="Polar residues" evidence="14">
    <location>
        <begin position="352"/>
        <end position="361"/>
    </location>
</feature>
<feature type="binding site" evidence="9">
    <location>
        <position position="63"/>
    </location>
    <ligand>
        <name>ATP</name>
        <dbReference type="ChEBI" id="CHEBI:30616"/>
    </ligand>
</feature>